<evidence type="ECO:0000259" key="10">
    <source>
        <dbReference type="Pfam" id="PF22078"/>
    </source>
</evidence>
<evidence type="ECO:0000256" key="6">
    <source>
        <dbReference type="ARBA" id="ARBA00023274"/>
    </source>
</evidence>
<dbReference type="SUPFAM" id="SSF55658">
    <property type="entry name" value="L9 N-domain-like"/>
    <property type="match status" value="1"/>
</dbReference>
<sequence length="243" mass="27510">MLAACLRGAARAVLPAAAPPQRGLQLSAPLGTVIVERWWKVPLAKLGCKPRIKHRRFRVYRLVEDTKHSPKQPLELILTQTVEDVGNRGDTVFVPKSFGRNQLLAHNKAVYASPENKKIFEEENRLRLEGKLPKLQTHSGIKTVRFLRNCTLEIGVNDCEQWELTKEIVARHFLRNLQVVVPLHTLKLPDEPITKLGEYWCEVTVNGIDTVRVPMSVVQFATPVSESYRSWLAGQELEATPEP</sequence>
<evidence type="ECO:0000256" key="7">
    <source>
        <dbReference type="ARBA" id="ARBA00035194"/>
    </source>
</evidence>
<evidence type="ECO:0000259" key="9">
    <source>
        <dbReference type="Pfam" id="PF01281"/>
    </source>
</evidence>
<dbReference type="Gene3D" id="3.40.5.10">
    <property type="entry name" value="Ribosomal protein L9, N-terminal domain"/>
    <property type="match status" value="1"/>
</dbReference>
<dbReference type="GO" id="GO:0006412">
    <property type="term" value="P:translation"/>
    <property type="evidence" value="ECO:0007669"/>
    <property type="project" value="InterPro"/>
</dbReference>
<keyword evidence="3" id="KW-0809">Transit peptide</keyword>
<keyword evidence="13" id="KW-1185">Reference proteome</keyword>
<accession>A0A8D2JB77</accession>
<keyword evidence="4" id="KW-0689">Ribosomal protein</keyword>
<evidence type="ECO:0000256" key="3">
    <source>
        <dbReference type="ARBA" id="ARBA00022946"/>
    </source>
</evidence>
<dbReference type="GeneID" id="123032982"/>
<reference evidence="12" key="1">
    <citation type="submission" date="2025-08" db="UniProtKB">
        <authorList>
            <consortium name="Ensembl"/>
        </authorList>
    </citation>
    <scope>IDENTIFICATION</scope>
</reference>
<reference evidence="12" key="2">
    <citation type="submission" date="2025-09" db="UniProtKB">
        <authorList>
            <consortium name="Ensembl"/>
        </authorList>
    </citation>
    <scope>IDENTIFICATION</scope>
</reference>
<dbReference type="GO" id="GO:0005840">
    <property type="term" value="C:ribosome"/>
    <property type="evidence" value="ECO:0007669"/>
    <property type="project" value="UniProtKB-KW"/>
</dbReference>
<dbReference type="KEGG" id="vko:123032982"/>
<dbReference type="InterPro" id="IPR000244">
    <property type="entry name" value="Ribosomal_bL9"/>
</dbReference>
<organism evidence="12 13">
    <name type="scientific">Varanus komodoensis</name>
    <name type="common">Komodo dragon</name>
    <dbReference type="NCBI Taxonomy" id="61221"/>
    <lineage>
        <taxon>Eukaryota</taxon>
        <taxon>Metazoa</taxon>
        <taxon>Chordata</taxon>
        <taxon>Craniata</taxon>
        <taxon>Vertebrata</taxon>
        <taxon>Euteleostomi</taxon>
        <taxon>Lepidosauria</taxon>
        <taxon>Squamata</taxon>
        <taxon>Bifurcata</taxon>
        <taxon>Unidentata</taxon>
        <taxon>Episquamata</taxon>
        <taxon>Toxicofera</taxon>
        <taxon>Anguimorpha</taxon>
        <taxon>Paleoanguimorpha</taxon>
        <taxon>Varanoidea</taxon>
        <taxon>Varanidae</taxon>
        <taxon>Varanus</taxon>
    </lineage>
</organism>
<dbReference type="GO" id="GO:0003735">
    <property type="term" value="F:structural constituent of ribosome"/>
    <property type="evidence" value="ECO:0007669"/>
    <property type="project" value="InterPro"/>
</dbReference>
<evidence type="ECO:0000313" key="12">
    <source>
        <dbReference type="Ensembl" id="ENSVKKP00000006279.1"/>
    </source>
</evidence>
<keyword evidence="6" id="KW-0687">Ribonucleoprotein</keyword>
<evidence type="ECO:0000313" key="13">
    <source>
        <dbReference type="Proteomes" id="UP000694545"/>
    </source>
</evidence>
<dbReference type="Pfam" id="PF25131">
    <property type="entry name" value="bL9m_N"/>
    <property type="match status" value="1"/>
</dbReference>
<dbReference type="CTD" id="65005"/>
<feature type="domain" description="Large ribosomal subunit protein bL9m N-terminal" evidence="11">
    <location>
        <begin position="33"/>
        <end position="65"/>
    </location>
</feature>
<evidence type="ECO:0000256" key="5">
    <source>
        <dbReference type="ARBA" id="ARBA00023128"/>
    </source>
</evidence>
<dbReference type="AlphaFoldDB" id="A0A8D2JB77"/>
<dbReference type="InterPro" id="IPR056864">
    <property type="entry name" value="MRP-L9_N"/>
</dbReference>
<dbReference type="FunFam" id="3.40.5.10:FF:000005">
    <property type="entry name" value="39S ribosomal protein L9, mitochondrial"/>
    <property type="match status" value="1"/>
</dbReference>
<evidence type="ECO:0000256" key="1">
    <source>
        <dbReference type="ARBA" id="ARBA00004173"/>
    </source>
</evidence>
<protein>
    <recommendedName>
        <fullName evidence="7">Large ribosomal subunit protein bL9m</fullName>
    </recommendedName>
    <alternativeName>
        <fullName evidence="8">39S ribosomal protein L9, mitochondrial</fullName>
    </alternativeName>
</protein>
<dbReference type="InterPro" id="IPR036935">
    <property type="entry name" value="Ribosomal_bL9_N_sf"/>
</dbReference>
<dbReference type="OMA" id="AKHFIYE"/>
<evidence type="ECO:0000256" key="2">
    <source>
        <dbReference type="ARBA" id="ARBA00010605"/>
    </source>
</evidence>
<dbReference type="PANTHER" id="PTHR21368">
    <property type="entry name" value="50S RIBOSOMAL PROTEIN L9"/>
    <property type="match status" value="1"/>
</dbReference>
<dbReference type="Pfam" id="PF22078">
    <property type="entry name" value="Ribosomal_bL9m_C"/>
    <property type="match status" value="1"/>
</dbReference>
<dbReference type="RefSeq" id="XP_044305199.1">
    <property type="nucleotide sequence ID" value="XM_044449264.1"/>
</dbReference>
<evidence type="ECO:0000259" key="11">
    <source>
        <dbReference type="Pfam" id="PF25131"/>
    </source>
</evidence>
<dbReference type="Pfam" id="PF01281">
    <property type="entry name" value="Ribosomal_L9_N"/>
    <property type="match status" value="1"/>
</dbReference>
<keyword evidence="5" id="KW-0496">Mitochondrion</keyword>
<dbReference type="Proteomes" id="UP000694545">
    <property type="component" value="Unplaced"/>
</dbReference>
<feature type="domain" description="Ribosomal protein L9" evidence="9">
    <location>
        <begin position="75"/>
        <end position="120"/>
    </location>
</feature>
<dbReference type="InterPro" id="IPR054302">
    <property type="entry name" value="Ribosomal_bL9m_C"/>
</dbReference>
<evidence type="ECO:0000256" key="8">
    <source>
        <dbReference type="ARBA" id="ARBA00035381"/>
    </source>
</evidence>
<dbReference type="OrthoDB" id="5555409at2759"/>
<evidence type="ECO:0000256" key="4">
    <source>
        <dbReference type="ARBA" id="ARBA00022980"/>
    </source>
</evidence>
<feature type="domain" description="Large ribosomal subunit protein bL9m C-terminal" evidence="10">
    <location>
        <begin position="134"/>
        <end position="218"/>
    </location>
</feature>
<gene>
    <name evidence="12" type="primary">MRPL9</name>
</gene>
<dbReference type="GO" id="GO:1990904">
    <property type="term" value="C:ribonucleoprotein complex"/>
    <property type="evidence" value="ECO:0007669"/>
    <property type="project" value="UniProtKB-KW"/>
</dbReference>
<name>A0A8D2JB77_VARKO</name>
<proteinExistence type="inferred from homology"/>
<dbReference type="GO" id="GO:0005739">
    <property type="term" value="C:mitochondrion"/>
    <property type="evidence" value="ECO:0007669"/>
    <property type="project" value="UniProtKB-SubCell"/>
</dbReference>
<comment type="similarity">
    <text evidence="2">Belongs to the bacterial ribosomal protein bL9 family.</text>
</comment>
<dbReference type="InterPro" id="IPR020070">
    <property type="entry name" value="Ribosomal_bL9_N"/>
</dbReference>
<dbReference type="Ensembl" id="ENSVKKT00000006443.1">
    <property type="protein sequence ID" value="ENSVKKP00000006279.1"/>
    <property type="gene ID" value="ENSVKKG00000004557.1"/>
</dbReference>
<comment type="subcellular location">
    <subcellularLocation>
        <location evidence="1">Mitochondrion</location>
    </subcellularLocation>
</comment>
<dbReference type="InterPro" id="IPR009027">
    <property type="entry name" value="Ribosomal_bL9/RNase_H1_N"/>
</dbReference>